<dbReference type="Gene3D" id="1.10.3720.10">
    <property type="entry name" value="MetI-like"/>
    <property type="match status" value="1"/>
</dbReference>
<comment type="caution">
    <text evidence="9">The sequence shown here is derived from an EMBL/GenBank/DDBJ whole genome shotgun (WGS) entry which is preliminary data.</text>
</comment>
<keyword evidence="4 7" id="KW-0812">Transmembrane</keyword>
<gene>
    <name evidence="9" type="ORF">A3207_07120</name>
</gene>
<dbReference type="PANTHER" id="PTHR30151">
    <property type="entry name" value="ALKANE SULFONATE ABC TRANSPORTER-RELATED, MEMBRANE SUBUNIT"/>
    <property type="match status" value="1"/>
</dbReference>
<dbReference type="InterPro" id="IPR000515">
    <property type="entry name" value="MetI-like"/>
</dbReference>
<dbReference type="EMBL" id="LVVT01000007">
    <property type="protein sequence ID" value="TQS84079.1"/>
    <property type="molecule type" value="Genomic_DNA"/>
</dbReference>
<keyword evidence="6 7" id="KW-0472">Membrane</keyword>
<name>A0A8J8PDS4_9ARCH</name>
<keyword evidence="3" id="KW-1003">Cell membrane</keyword>
<organism evidence="9 10">
    <name type="scientific">Candidatus Methanomassiliicoccus intestinalis</name>
    <dbReference type="NCBI Taxonomy" id="1406512"/>
    <lineage>
        <taxon>Archaea</taxon>
        <taxon>Methanobacteriati</taxon>
        <taxon>Thermoplasmatota</taxon>
        <taxon>Thermoplasmata</taxon>
        <taxon>Methanomassiliicoccales</taxon>
        <taxon>Methanomassiliicoccaceae</taxon>
        <taxon>Methanomassiliicoccus</taxon>
    </lineage>
</organism>
<sequence>MSLLDSTDKIISERLADAKGDVIPLGNRAPRNFLKSAAILLIGIIFVLLVWWITSEYYNTYMIKTLRFPTPGETFDTLWYYLDSTHKLLRYTLYEHVAASMERWIKGFVLAFIIGMTLGILMGINDKIYKFGSVPVNILQMIPGLAWFPVTILLFGFGDKSAIFIIAVTVISPIAFNVAAGLRRVPQVNLRVARMSGRTRFETLTEVLLPFSLIDIIGGLRIGMANSWRMLIAAEMVVGVAVGLGYAINQTTNMTDYPAAFAGIVIICVIGLVIDKLIFANVEKYARNKLGMEESS</sequence>
<dbReference type="AlphaFoldDB" id="A0A8J8PDS4"/>
<evidence type="ECO:0000313" key="9">
    <source>
        <dbReference type="EMBL" id="TQS84079.1"/>
    </source>
</evidence>
<dbReference type="Pfam" id="PF00528">
    <property type="entry name" value="BPD_transp_1"/>
    <property type="match status" value="1"/>
</dbReference>
<evidence type="ECO:0000256" key="3">
    <source>
        <dbReference type="ARBA" id="ARBA00022475"/>
    </source>
</evidence>
<evidence type="ECO:0000256" key="2">
    <source>
        <dbReference type="ARBA" id="ARBA00022448"/>
    </source>
</evidence>
<reference evidence="9" key="1">
    <citation type="submission" date="2016-03" db="EMBL/GenBank/DDBJ databases">
        <authorList>
            <person name="Borrel G."/>
            <person name="Mccann A."/>
            <person name="O'Toole P.W."/>
        </authorList>
    </citation>
    <scope>NUCLEOTIDE SEQUENCE</scope>
    <source>
        <strain evidence="9">183</strain>
    </source>
</reference>
<dbReference type="RefSeq" id="WP_400194988.1">
    <property type="nucleotide sequence ID" value="NZ_CAYAYE010000028.1"/>
</dbReference>
<evidence type="ECO:0000256" key="4">
    <source>
        <dbReference type="ARBA" id="ARBA00022692"/>
    </source>
</evidence>
<proteinExistence type="inferred from homology"/>
<feature type="domain" description="ABC transmembrane type-1" evidence="8">
    <location>
        <begin position="97"/>
        <end position="278"/>
    </location>
</feature>
<evidence type="ECO:0000256" key="7">
    <source>
        <dbReference type="RuleBase" id="RU363032"/>
    </source>
</evidence>
<accession>A0A8J8PDS4</accession>
<feature type="transmembrane region" description="Helical" evidence="7">
    <location>
        <begin position="104"/>
        <end position="124"/>
    </location>
</feature>
<dbReference type="SUPFAM" id="SSF161098">
    <property type="entry name" value="MetI-like"/>
    <property type="match status" value="1"/>
</dbReference>
<protein>
    <recommendedName>
        <fullName evidence="8">ABC transmembrane type-1 domain-containing protein</fullName>
    </recommendedName>
</protein>
<evidence type="ECO:0000256" key="5">
    <source>
        <dbReference type="ARBA" id="ARBA00022989"/>
    </source>
</evidence>
<feature type="transmembrane region" description="Helical" evidence="7">
    <location>
        <begin position="163"/>
        <end position="182"/>
    </location>
</feature>
<evidence type="ECO:0000256" key="6">
    <source>
        <dbReference type="ARBA" id="ARBA00023136"/>
    </source>
</evidence>
<keyword evidence="5 7" id="KW-1133">Transmembrane helix</keyword>
<dbReference type="Proteomes" id="UP000752814">
    <property type="component" value="Unassembled WGS sequence"/>
</dbReference>
<dbReference type="GO" id="GO:0055085">
    <property type="term" value="P:transmembrane transport"/>
    <property type="evidence" value="ECO:0007669"/>
    <property type="project" value="InterPro"/>
</dbReference>
<feature type="transmembrane region" description="Helical" evidence="7">
    <location>
        <begin position="136"/>
        <end position="157"/>
    </location>
</feature>
<dbReference type="CDD" id="cd06261">
    <property type="entry name" value="TM_PBP2"/>
    <property type="match status" value="1"/>
</dbReference>
<comment type="similarity">
    <text evidence="7">Belongs to the binding-protein-dependent transport system permease family.</text>
</comment>
<evidence type="ECO:0000256" key="1">
    <source>
        <dbReference type="ARBA" id="ARBA00004651"/>
    </source>
</evidence>
<evidence type="ECO:0000259" key="8">
    <source>
        <dbReference type="PROSITE" id="PS50928"/>
    </source>
</evidence>
<dbReference type="PROSITE" id="PS50928">
    <property type="entry name" value="ABC_TM1"/>
    <property type="match status" value="1"/>
</dbReference>
<dbReference type="InterPro" id="IPR035906">
    <property type="entry name" value="MetI-like_sf"/>
</dbReference>
<evidence type="ECO:0000313" key="10">
    <source>
        <dbReference type="Proteomes" id="UP000752814"/>
    </source>
</evidence>
<keyword evidence="2 7" id="KW-0813">Transport</keyword>
<dbReference type="PANTHER" id="PTHR30151:SF0">
    <property type="entry name" value="ABC TRANSPORTER PERMEASE PROTEIN MJ0413-RELATED"/>
    <property type="match status" value="1"/>
</dbReference>
<dbReference type="GO" id="GO:0005886">
    <property type="term" value="C:plasma membrane"/>
    <property type="evidence" value="ECO:0007669"/>
    <property type="project" value="UniProtKB-SubCell"/>
</dbReference>
<comment type="subcellular location">
    <subcellularLocation>
        <location evidence="1 7">Cell membrane</location>
        <topology evidence="1 7">Multi-pass membrane protein</topology>
    </subcellularLocation>
</comment>
<feature type="transmembrane region" description="Helical" evidence="7">
    <location>
        <begin position="33"/>
        <end position="53"/>
    </location>
</feature>
<feature type="transmembrane region" description="Helical" evidence="7">
    <location>
        <begin position="260"/>
        <end position="279"/>
    </location>
</feature>
<feature type="transmembrane region" description="Helical" evidence="7">
    <location>
        <begin position="228"/>
        <end position="248"/>
    </location>
</feature>